<evidence type="ECO:0000256" key="6">
    <source>
        <dbReference type="RuleBase" id="RU364082"/>
    </source>
</evidence>
<dbReference type="PANTHER" id="PTHR10491:SF4">
    <property type="entry name" value="METHIONINE ADENOSYLTRANSFERASE 2 SUBUNIT BETA"/>
    <property type="match status" value="1"/>
</dbReference>
<evidence type="ECO:0000256" key="4">
    <source>
        <dbReference type="ARBA" id="ARBA00017099"/>
    </source>
</evidence>
<evidence type="ECO:0000256" key="1">
    <source>
        <dbReference type="ARBA" id="ARBA00004781"/>
    </source>
</evidence>
<dbReference type="OrthoDB" id="9803892at2"/>
<comment type="caution">
    <text evidence="8">The sequence shown here is derived from an EMBL/GenBank/DDBJ whole genome shotgun (WGS) entry which is preliminary data.</text>
</comment>
<keyword evidence="6" id="KW-0560">Oxidoreductase</keyword>
<dbReference type="GO" id="GO:0008831">
    <property type="term" value="F:dTDP-4-dehydrorhamnose reductase activity"/>
    <property type="evidence" value="ECO:0007669"/>
    <property type="project" value="UniProtKB-EC"/>
</dbReference>
<keyword evidence="9" id="KW-1185">Reference proteome</keyword>
<dbReference type="CDD" id="cd05254">
    <property type="entry name" value="dTDP_HR_like_SDR_e"/>
    <property type="match status" value="1"/>
</dbReference>
<comment type="catalytic activity">
    <reaction evidence="5 6">
        <text>dTDP-beta-L-rhamnose + NADP(+) = dTDP-4-dehydro-beta-L-rhamnose + NADPH + H(+)</text>
        <dbReference type="Rhea" id="RHEA:21796"/>
        <dbReference type="ChEBI" id="CHEBI:15378"/>
        <dbReference type="ChEBI" id="CHEBI:57510"/>
        <dbReference type="ChEBI" id="CHEBI:57783"/>
        <dbReference type="ChEBI" id="CHEBI:58349"/>
        <dbReference type="ChEBI" id="CHEBI:62830"/>
        <dbReference type="EC" id="1.1.1.133"/>
    </reaction>
</comment>
<dbReference type="GO" id="GO:0019305">
    <property type="term" value="P:dTDP-rhamnose biosynthetic process"/>
    <property type="evidence" value="ECO:0007669"/>
    <property type="project" value="UniProtKB-UniPathway"/>
</dbReference>
<evidence type="ECO:0000256" key="2">
    <source>
        <dbReference type="ARBA" id="ARBA00010944"/>
    </source>
</evidence>
<dbReference type="PATRIC" id="fig|336831.14.peg.3841"/>
<feature type="domain" description="RmlD-like substrate binding" evidence="7">
    <location>
        <begin position="5"/>
        <end position="292"/>
    </location>
</feature>
<dbReference type="EC" id="1.1.1.133" evidence="3 6"/>
<dbReference type="UniPathway" id="UPA00124"/>
<keyword evidence="6" id="KW-0521">NADP</keyword>
<accession>A0A0M2V976</accession>
<comment type="cofactor">
    <cofactor evidence="6">
        <name>Mg(2+)</name>
        <dbReference type="ChEBI" id="CHEBI:18420"/>
    </cofactor>
    <text evidence="6">Binds 1 Mg(2+) ion per monomer.</text>
</comment>
<dbReference type="InterPro" id="IPR005913">
    <property type="entry name" value="dTDP_dehydrorham_reduct"/>
</dbReference>
<dbReference type="InterPro" id="IPR036291">
    <property type="entry name" value="NAD(P)-bd_dom_sf"/>
</dbReference>
<organism evidence="8 9">
    <name type="scientific">Arsukibacterium ikkense</name>
    <dbReference type="NCBI Taxonomy" id="336831"/>
    <lineage>
        <taxon>Bacteria</taxon>
        <taxon>Pseudomonadati</taxon>
        <taxon>Pseudomonadota</taxon>
        <taxon>Gammaproteobacteria</taxon>
        <taxon>Chromatiales</taxon>
        <taxon>Chromatiaceae</taxon>
        <taxon>Arsukibacterium</taxon>
    </lineage>
</organism>
<evidence type="ECO:0000313" key="9">
    <source>
        <dbReference type="Proteomes" id="UP000034228"/>
    </source>
</evidence>
<name>A0A0M2V976_9GAMM</name>
<comment type="pathway">
    <text evidence="1 6">Carbohydrate biosynthesis; dTDP-L-rhamnose biosynthesis.</text>
</comment>
<proteinExistence type="inferred from homology"/>
<protein>
    <recommendedName>
        <fullName evidence="4 6">dTDP-4-dehydrorhamnose reductase</fullName>
        <ecNumber evidence="3 6">1.1.1.133</ecNumber>
    </recommendedName>
</protein>
<evidence type="ECO:0000256" key="5">
    <source>
        <dbReference type="ARBA" id="ARBA00048200"/>
    </source>
</evidence>
<dbReference type="SUPFAM" id="SSF51735">
    <property type="entry name" value="NAD(P)-binding Rossmann-fold domains"/>
    <property type="match status" value="1"/>
</dbReference>
<sequence>MSEPILVLGASGQLGQALQTEAMALPMMQRQRFSFIPRAALDVTDQTALGRCLRQHDPAIIINACGYTAVEQAEQHPAQAYQVNQQLVTVLSHYAKATGAALLHFSTDYVFNGVKQQPYTETDSTAPLNHYGKSKLAGEQAMLSIAPAGLILRTSWLYSEFGHNFVRSIWQKIQRGEPLKVVVDQIGSPTYARELAALCIRLVTAERFASRFATTQLLHCAGQGFCSWYQLTQEMLKHSIRQINLSAVSSQQWPSNVVRPAYSALSSQQLQQQLGFSLPPWQQSLANCLQQIKAVHNVKGHSE</sequence>
<dbReference type="EMBL" id="LAHO01000002">
    <property type="protein sequence ID" value="KKO46989.1"/>
    <property type="molecule type" value="Genomic_DNA"/>
</dbReference>
<dbReference type="InterPro" id="IPR029903">
    <property type="entry name" value="RmlD-like-bd"/>
</dbReference>
<dbReference type="PANTHER" id="PTHR10491">
    <property type="entry name" value="DTDP-4-DEHYDRORHAMNOSE REDUCTASE"/>
    <property type="match status" value="1"/>
</dbReference>
<evidence type="ECO:0000256" key="3">
    <source>
        <dbReference type="ARBA" id="ARBA00012929"/>
    </source>
</evidence>
<dbReference type="Proteomes" id="UP000034228">
    <property type="component" value="Unassembled WGS sequence"/>
</dbReference>
<evidence type="ECO:0000259" key="7">
    <source>
        <dbReference type="Pfam" id="PF04321"/>
    </source>
</evidence>
<dbReference type="STRING" id="336831.WG68_03405"/>
<dbReference type="Gene3D" id="3.90.25.10">
    <property type="entry name" value="UDP-galactose 4-epimerase, domain 1"/>
    <property type="match status" value="1"/>
</dbReference>
<dbReference type="UniPathway" id="UPA00281"/>
<dbReference type="Pfam" id="PF04321">
    <property type="entry name" value="RmlD_sub_bind"/>
    <property type="match status" value="1"/>
</dbReference>
<comment type="function">
    <text evidence="6">Catalyzes the reduction of dTDP-6-deoxy-L-lyxo-4-hexulose to yield dTDP-L-rhamnose.</text>
</comment>
<dbReference type="AlphaFoldDB" id="A0A0M2V976"/>
<gene>
    <name evidence="8" type="ORF">WG68_03405</name>
</gene>
<comment type="similarity">
    <text evidence="2 6">Belongs to the dTDP-4-dehydrorhamnose reductase family.</text>
</comment>
<dbReference type="NCBIfam" id="TIGR01214">
    <property type="entry name" value="rmlD"/>
    <property type="match status" value="1"/>
</dbReference>
<dbReference type="GO" id="GO:0009243">
    <property type="term" value="P:O antigen biosynthetic process"/>
    <property type="evidence" value="ECO:0007669"/>
    <property type="project" value="UniProtKB-UniPathway"/>
</dbReference>
<dbReference type="Gene3D" id="3.40.50.720">
    <property type="entry name" value="NAD(P)-binding Rossmann-like Domain"/>
    <property type="match status" value="1"/>
</dbReference>
<dbReference type="RefSeq" id="WP_046556236.1">
    <property type="nucleotide sequence ID" value="NZ_LAHO01000002.1"/>
</dbReference>
<evidence type="ECO:0000313" key="8">
    <source>
        <dbReference type="EMBL" id="KKO46989.1"/>
    </source>
</evidence>
<reference evidence="8 9" key="1">
    <citation type="submission" date="2015-03" db="EMBL/GenBank/DDBJ databases">
        <title>Draft genome sequences of two protease-producing strains of Arsukibacterium isolated from two cold and alkaline environments.</title>
        <authorList>
            <person name="Lylloff J.E."/>
            <person name="Skov L.B."/>
            <person name="Jepsen M."/>
            <person name="Hallin P.F."/>
            <person name="Sorensen S.J."/>
            <person name="Stougaard P."/>
            <person name="Glaring M.A."/>
        </authorList>
    </citation>
    <scope>NUCLEOTIDE SEQUENCE [LARGE SCALE GENOMIC DNA]</scope>
    <source>
        <strain evidence="8 9">GCM72</strain>
    </source>
</reference>